<evidence type="ECO:0000256" key="7">
    <source>
        <dbReference type="ARBA" id="ARBA00022692"/>
    </source>
</evidence>
<comment type="similarity">
    <text evidence="2">Belongs to the GSP J family.</text>
</comment>
<evidence type="ECO:0000256" key="3">
    <source>
        <dbReference type="ARBA" id="ARBA00021539"/>
    </source>
</evidence>
<dbReference type="Gene3D" id="2.10.70.20">
    <property type="entry name" value="gspk-gspi-gspj complex like domains"/>
    <property type="match status" value="1"/>
</dbReference>
<dbReference type="OrthoDB" id="9794345at2"/>
<dbReference type="Pfam" id="PF07963">
    <property type="entry name" value="N_methyl"/>
    <property type="match status" value="1"/>
</dbReference>
<keyword evidence="6" id="KW-0997">Cell inner membrane</keyword>
<keyword evidence="7" id="KW-0812">Transmembrane</keyword>
<dbReference type="RefSeq" id="WP_123401978.1">
    <property type="nucleotide sequence ID" value="NZ_RJVI01000003.1"/>
</dbReference>
<comment type="caution">
    <text evidence="10">The sequence shown here is derived from an EMBL/GenBank/DDBJ whole genome shotgun (WGS) entry which is preliminary data.</text>
</comment>
<dbReference type="EMBL" id="RJVI01000003">
    <property type="protein sequence ID" value="ROR29565.1"/>
    <property type="molecule type" value="Genomic_DNA"/>
</dbReference>
<dbReference type="AlphaFoldDB" id="A0A3N1XSE5"/>
<evidence type="ECO:0000256" key="2">
    <source>
        <dbReference type="ARBA" id="ARBA00011084"/>
    </source>
</evidence>
<evidence type="ECO:0000256" key="5">
    <source>
        <dbReference type="ARBA" id="ARBA00022481"/>
    </source>
</evidence>
<protein>
    <recommendedName>
        <fullName evidence="3">Type II secretion system protein J</fullName>
    </recommendedName>
</protein>
<dbReference type="InterPro" id="IPR010055">
    <property type="entry name" value="T2SS_protein-GspJ"/>
</dbReference>
<sequence length="190" mass="20375">MSRGFTLLELLVALALLALMAAMAWGGLDAVTTTRAGTAEAAEALAALQRTLTLLEDDLAQAAPGVRRDAFGLELPALAGDGARLALTRVRGLTPPGGDPRPLARVTWRLEGERLVRQHRPLPDTSARPAARPLLDGVTALRWRYLDDAGAWREAWPPEDAAGRLPRAVELVLEHARHGRIRRLVALAGG</sequence>
<keyword evidence="8" id="KW-1133">Transmembrane helix</keyword>
<evidence type="ECO:0000256" key="6">
    <source>
        <dbReference type="ARBA" id="ARBA00022519"/>
    </source>
</evidence>
<keyword evidence="5" id="KW-0488">Methylation</keyword>
<gene>
    <name evidence="10" type="ORF">EDC57_2236</name>
</gene>
<evidence type="ECO:0000256" key="9">
    <source>
        <dbReference type="ARBA" id="ARBA00023136"/>
    </source>
</evidence>
<proteinExistence type="inferred from homology"/>
<evidence type="ECO:0000313" key="10">
    <source>
        <dbReference type="EMBL" id="ROR29565.1"/>
    </source>
</evidence>
<dbReference type="Proteomes" id="UP000276634">
    <property type="component" value="Unassembled WGS sequence"/>
</dbReference>
<dbReference type="GO" id="GO:0015628">
    <property type="term" value="P:protein secretion by the type II secretion system"/>
    <property type="evidence" value="ECO:0007669"/>
    <property type="project" value="InterPro"/>
</dbReference>
<dbReference type="SUPFAM" id="SSF54523">
    <property type="entry name" value="Pili subunits"/>
    <property type="match status" value="1"/>
</dbReference>
<evidence type="ECO:0000256" key="4">
    <source>
        <dbReference type="ARBA" id="ARBA00022475"/>
    </source>
</evidence>
<dbReference type="Gene3D" id="3.10.610.10">
    <property type="entry name" value="GSPII I/J protein-like"/>
    <property type="match status" value="1"/>
</dbReference>
<name>A0A3N1XSE5_9GAMM</name>
<accession>A0A3N1XSE5</accession>
<keyword evidence="9" id="KW-0472">Membrane</keyword>
<dbReference type="NCBIfam" id="TIGR02532">
    <property type="entry name" value="IV_pilin_GFxxxE"/>
    <property type="match status" value="1"/>
</dbReference>
<dbReference type="GO" id="GO:0005886">
    <property type="term" value="C:plasma membrane"/>
    <property type="evidence" value="ECO:0007669"/>
    <property type="project" value="UniProtKB-SubCell"/>
</dbReference>
<dbReference type="NCBIfam" id="TIGR01711">
    <property type="entry name" value="gspJ"/>
    <property type="match status" value="1"/>
</dbReference>
<dbReference type="GO" id="GO:0015627">
    <property type="term" value="C:type II protein secretion system complex"/>
    <property type="evidence" value="ECO:0007669"/>
    <property type="project" value="InterPro"/>
</dbReference>
<dbReference type="InterPro" id="IPR012902">
    <property type="entry name" value="N_methyl_site"/>
</dbReference>
<dbReference type="InterPro" id="IPR051621">
    <property type="entry name" value="T2SS_protein_J"/>
</dbReference>
<reference evidence="10 11" key="1">
    <citation type="submission" date="2018-11" db="EMBL/GenBank/DDBJ databases">
        <title>Genomic Encyclopedia of Type Strains, Phase IV (KMG-IV): sequencing the most valuable type-strain genomes for metagenomic binning, comparative biology and taxonomic classification.</title>
        <authorList>
            <person name="Goeker M."/>
        </authorList>
    </citation>
    <scope>NUCLEOTIDE SEQUENCE [LARGE SCALE GENOMIC DNA]</scope>
    <source>
        <strain evidence="10 11">DSM 100275</strain>
    </source>
</reference>
<comment type="subcellular location">
    <subcellularLocation>
        <location evidence="1">Cell inner membrane</location>
        <topology evidence="1">Single-pass membrane protein</topology>
    </subcellularLocation>
</comment>
<dbReference type="InterPro" id="IPR045584">
    <property type="entry name" value="Pilin-like"/>
</dbReference>
<evidence type="ECO:0000256" key="8">
    <source>
        <dbReference type="ARBA" id="ARBA00022989"/>
    </source>
</evidence>
<keyword evidence="4" id="KW-1003">Cell membrane</keyword>
<keyword evidence="11" id="KW-1185">Reference proteome</keyword>
<organism evidence="10 11">
    <name type="scientific">Inmirania thermothiophila</name>
    <dbReference type="NCBI Taxonomy" id="1750597"/>
    <lineage>
        <taxon>Bacteria</taxon>
        <taxon>Pseudomonadati</taxon>
        <taxon>Pseudomonadota</taxon>
        <taxon>Gammaproteobacteria</taxon>
        <taxon>Chromatiales</taxon>
        <taxon>Ectothiorhodospiraceae</taxon>
        <taxon>Inmirania</taxon>
    </lineage>
</organism>
<evidence type="ECO:0000313" key="11">
    <source>
        <dbReference type="Proteomes" id="UP000276634"/>
    </source>
</evidence>
<evidence type="ECO:0000256" key="1">
    <source>
        <dbReference type="ARBA" id="ARBA00004377"/>
    </source>
</evidence>
<dbReference type="PANTHER" id="PTHR39583">
    <property type="entry name" value="TYPE II SECRETION SYSTEM PROTEIN J-RELATED"/>
    <property type="match status" value="1"/>
</dbReference>
<dbReference type="PANTHER" id="PTHR39583:SF2">
    <property type="entry name" value="TYPE II SECRETION SYSTEM PROTEIN J"/>
    <property type="match status" value="1"/>
</dbReference>
<dbReference type="Pfam" id="PF11612">
    <property type="entry name" value="T2SSJ"/>
    <property type="match status" value="1"/>
</dbReference>
<dbReference type="PROSITE" id="PS00409">
    <property type="entry name" value="PROKAR_NTER_METHYL"/>
    <property type="match status" value="1"/>
</dbReference>